<feature type="domain" description="F-box" evidence="1">
    <location>
        <begin position="4"/>
        <end position="45"/>
    </location>
</feature>
<evidence type="ECO:0000313" key="4">
    <source>
        <dbReference type="Proteomes" id="UP000694251"/>
    </source>
</evidence>
<dbReference type="PANTHER" id="PTHR31900:SF34">
    <property type="entry name" value="EMB|CAB62440.1-RELATED"/>
    <property type="match status" value="1"/>
</dbReference>
<dbReference type="EMBL" id="JAEFBJ010000013">
    <property type="protein sequence ID" value="KAG7538166.1"/>
    <property type="molecule type" value="Genomic_DNA"/>
</dbReference>
<comment type="caution">
    <text evidence="3">The sequence shown here is derived from an EMBL/GenBank/DDBJ whole genome shotgun (WGS) entry which is preliminary data.</text>
</comment>
<organism evidence="3 4">
    <name type="scientific">Arabidopsis suecica</name>
    <name type="common">Swedish thale-cress</name>
    <name type="synonym">Cardaminopsis suecica</name>
    <dbReference type="NCBI Taxonomy" id="45249"/>
    <lineage>
        <taxon>Eukaryota</taxon>
        <taxon>Viridiplantae</taxon>
        <taxon>Streptophyta</taxon>
        <taxon>Embryophyta</taxon>
        <taxon>Tracheophyta</taxon>
        <taxon>Spermatophyta</taxon>
        <taxon>Magnoliopsida</taxon>
        <taxon>eudicotyledons</taxon>
        <taxon>Gunneridae</taxon>
        <taxon>Pentapetalae</taxon>
        <taxon>rosids</taxon>
        <taxon>malvids</taxon>
        <taxon>Brassicales</taxon>
        <taxon>Brassicaceae</taxon>
        <taxon>Camelineae</taxon>
        <taxon>Arabidopsis</taxon>
    </lineage>
</organism>
<evidence type="ECO:0000259" key="2">
    <source>
        <dbReference type="Pfam" id="PF24758"/>
    </source>
</evidence>
<dbReference type="Proteomes" id="UP000694251">
    <property type="component" value="Chromosome 13"/>
</dbReference>
<dbReference type="InterPro" id="IPR055411">
    <property type="entry name" value="LRR_FXL15/At3g58940/PEG3-like"/>
</dbReference>
<name>A0A8T1XTC1_ARASU</name>
<feature type="domain" description="F-box/LRR-repeat protein 15/At3g58940/PEG3-like LRR" evidence="2">
    <location>
        <begin position="89"/>
        <end position="236"/>
    </location>
</feature>
<dbReference type="AlphaFoldDB" id="A0A8T1XTC1"/>
<proteinExistence type="predicted"/>
<dbReference type="InterPro" id="IPR001810">
    <property type="entry name" value="F-box_dom"/>
</dbReference>
<dbReference type="PANTHER" id="PTHR31900">
    <property type="entry name" value="F-BOX/RNI SUPERFAMILY PROTEIN-RELATED"/>
    <property type="match status" value="1"/>
</dbReference>
<reference evidence="3 4" key="1">
    <citation type="submission" date="2020-12" db="EMBL/GenBank/DDBJ databases">
        <title>Concerted genomic and epigenomic changes stabilize Arabidopsis allopolyploids.</title>
        <authorList>
            <person name="Chen Z."/>
        </authorList>
    </citation>
    <scope>NUCLEOTIDE SEQUENCE [LARGE SCALE GENOMIC DNA]</scope>
    <source>
        <strain evidence="3">As9502</strain>
        <tissue evidence="3">Leaf</tissue>
    </source>
</reference>
<keyword evidence="4" id="KW-1185">Reference proteome</keyword>
<dbReference type="Pfam" id="PF00646">
    <property type="entry name" value="F-box"/>
    <property type="match status" value="1"/>
</dbReference>
<protein>
    <submittedName>
        <fullName evidence="3">Leucine-rich repeat 2</fullName>
    </submittedName>
</protein>
<accession>A0A8T1XTC1</accession>
<evidence type="ECO:0000313" key="3">
    <source>
        <dbReference type="EMBL" id="KAG7538166.1"/>
    </source>
</evidence>
<dbReference type="InterPro" id="IPR050232">
    <property type="entry name" value="FBL13/AtMIF1-like"/>
</dbReference>
<evidence type="ECO:0000259" key="1">
    <source>
        <dbReference type="Pfam" id="PF00646"/>
    </source>
</evidence>
<sequence length="433" mass="48630">MDSISELPDALLLKILSLLPTARDVVATMVLSKRWQPLWKMVPKLIYDDDSSGSFPRFVDRSLLLHEAPIIETLHFKLSQNSGADIGVWIITALKRCVRKLIIKTDWCFNSTAPVILPRSLYTGCSMLVKLKIKKVVLVDFTSPISFPSLKKLSLKYVKYPSDDLVQRLLSSCPVLKSLVVKRRPHDNVTIFTIKVPSLKSLVLNKTVAEFEDIGIAAGFVIDAPSLERLDILDNYGGGFCVIENEMPNIVEADVDVAYIHLGNILSSITSVKRLSLCLSTSEDAYAVGSVFHRLVHLQIGTCYREWLNLLMCLLRDSPKLQSLELRQMMWVYQPEIWIYSGTTSLDCPSPDDVVLPARDLDLLGDNLIFILFRQRAEDEDLDLLGDNFVLPARGTKTFTNVPGEREKTAGISEGHINRSSFSHRLKGKMVIL</sequence>
<dbReference type="OrthoDB" id="1107256at2759"/>
<gene>
    <name evidence="3" type="ORF">ISN44_As13g019750</name>
</gene>
<dbReference type="Pfam" id="PF24758">
    <property type="entry name" value="LRR_At5g56370"/>
    <property type="match status" value="1"/>
</dbReference>